<dbReference type="KEGG" id="mbas:ALGA_1631"/>
<dbReference type="EMBL" id="AP018042">
    <property type="protein sequence ID" value="BAX80006.1"/>
    <property type="molecule type" value="Genomic_DNA"/>
</dbReference>
<proteinExistence type="predicted"/>
<dbReference type="Gene3D" id="3.60.60.10">
    <property type="entry name" value="Penicillin V Acylase, Chain A"/>
    <property type="match status" value="1"/>
</dbReference>
<sequence length="403" mass="45431">MKNLLSLLLILVVFGYQSIACTTAVISGKYTKDGRPMIWKLRDTESFENKLNYFTDGKYPYIGMINSNDEKGEQVWGGSNSVGFAIMNSASFNVNLTDTTSFKDQEGYFMKLALQTCANLEEFEQLLTNRAKPMGLAAHFGVLDADGNVAFYEVNNQSFTKFDANDPAQAPNGYILRTNFSFTGKKDIGYGFIRFQTAQDIFYQADACGKLNAQTIIQDFSRCLKHPVLKKDYRKEFEDLPYGENFVNSGDLITRHGSSSMILVEGIKKGECVDMSTIWTQIGFPNTSIALPVWVKGGEHLPAILTAAGSENCSLNKMALNLKNKCYPISRSAGYKYLNVSELINSDKTGIIQQLEKAEIKIFQNTSATLSKWRKNQPTTKQIEEYYKWLDDYTYNSYKILEN</sequence>
<reference evidence="1 2" key="1">
    <citation type="journal article" date="2018" name="Mar. Genomics">
        <title>Complete genome sequence of Marinifilaceae bacterium strain SPP2, isolated from the Antarctic marine sediment.</title>
        <authorList>
            <person name="Watanabe M."/>
            <person name="Kojima H."/>
            <person name="Fukui M."/>
        </authorList>
    </citation>
    <scope>NUCLEOTIDE SEQUENCE [LARGE SCALE GENOMIC DNA]</scope>
    <source>
        <strain evidence="1 2">SPP2</strain>
    </source>
</reference>
<protein>
    <recommendedName>
        <fullName evidence="3">Choloylglycine hydrolase/NAAA C-terminal domain-containing protein</fullName>
    </recommendedName>
</protein>
<dbReference type="OrthoDB" id="238427at2"/>
<dbReference type="Proteomes" id="UP000218267">
    <property type="component" value="Chromosome"/>
</dbReference>
<evidence type="ECO:0008006" key="3">
    <source>
        <dbReference type="Google" id="ProtNLM"/>
    </source>
</evidence>
<accession>A0A1Y1CHZ9</accession>
<keyword evidence="2" id="KW-1185">Reference proteome</keyword>
<reference evidence="2" key="2">
    <citation type="journal article" date="2020" name="Antonie Van Leeuwenhoek">
        <title>Labilibaculum antarcticum sp. nov., a novel facultative anaerobic, psychrotorelant bacterium isolated from marine sediment of Antarctica.</title>
        <authorList>
            <person name="Watanabe M."/>
            <person name="Kojima H."/>
            <person name="Fukui M."/>
        </authorList>
    </citation>
    <scope>NUCLEOTIDE SEQUENCE [LARGE SCALE GENOMIC DNA]</scope>
    <source>
        <strain evidence="2">SPP2</strain>
    </source>
</reference>
<dbReference type="AlphaFoldDB" id="A0A1Y1CHZ9"/>
<gene>
    <name evidence="1" type="ORF">ALGA_1631</name>
</gene>
<evidence type="ECO:0000313" key="1">
    <source>
        <dbReference type="EMBL" id="BAX80006.1"/>
    </source>
</evidence>
<evidence type="ECO:0000313" key="2">
    <source>
        <dbReference type="Proteomes" id="UP000218267"/>
    </source>
</evidence>
<name>A0A1Y1CHZ9_9BACT</name>
<organism evidence="1 2">
    <name type="scientific">Labilibaculum antarcticum</name>
    <dbReference type="NCBI Taxonomy" id="1717717"/>
    <lineage>
        <taxon>Bacteria</taxon>
        <taxon>Pseudomonadati</taxon>
        <taxon>Bacteroidota</taxon>
        <taxon>Bacteroidia</taxon>
        <taxon>Marinilabiliales</taxon>
        <taxon>Marinifilaceae</taxon>
        <taxon>Labilibaculum</taxon>
    </lineage>
</organism>
<dbReference type="RefSeq" id="WP_096428883.1">
    <property type="nucleotide sequence ID" value="NZ_AP018042.1"/>
</dbReference>